<feature type="transmembrane region" description="Helical" evidence="1">
    <location>
        <begin position="270"/>
        <end position="292"/>
    </location>
</feature>
<dbReference type="AlphaFoldDB" id="A0AAD5Y2R0"/>
<reference evidence="2" key="1">
    <citation type="submission" date="2020-05" db="EMBL/GenBank/DDBJ databases">
        <title>Phylogenomic resolution of chytrid fungi.</title>
        <authorList>
            <person name="Stajich J.E."/>
            <person name="Amses K."/>
            <person name="Simmons R."/>
            <person name="Seto K."/>
            <person name="Myers J."/>
            <person name="Bonds A."/>
            <person name="Quandt C.A."/>
            <person name="Barry K."/>
            <person name="Liu P."/>
            <person name="Grigoriev I."/>
            <person name="Longcore J.E."/>
            <person name="James T.Y."/>
        </authorList>
    </citation>
    <scope>NUCLEOTIDE SEQUENCE</scope>
    <source>
        <strain evidence="2">PLAUS21</strain>
    </source>
</reference>
<accession>A0AAD5Y2R0</accession>
<feature type="transmembrane region" description="Helical" evidence="1">
    <location>
        <begin position="20"/>
        <end position="38"/>
    </location>
</feature>
<feature type="transmembrane region" description="Helical" evidence="1">
    <location>
        <begin position="233"/>
        <end position="250"/>
    </location>
</feature>
<keyword evidence="1" id="KW-0812">Transmembrane</keyword>
<keyword evidence="3" id="KW-1185">Reference proteome</keyword>
<proteinExistence type="predicted"/>
<dbReference type="InterPro" id="IPR026749">
    <property type="entry name" value="Tmem135"/>
</dbReference>
<gene>
    <name evidence="2" type="ORF">HK103_006282</name>
</gene>
<protein>
    <submittedName>
        <fullName evidence="2">Uncharacterized protein</fullName>
    </submittedName>
</protein>
<dbReference type="PANTHER" id="PTHR12459">
    <property type="entry name" value="TRANSMEMBRANE PROTEIN 135-RELATED"/>
    <property type="match status" value="1"/>
</dbReference>
<evidence type="ECO:0000313" key="2">
    <source>
        <dbReference type="EMBL" id="KAJ3255465.1"/>
    </source>
</evidence>
<keyword evidence="1" id="KW-1133">Transmembrane helix</keyword>
<dbReference type="Proteomes" id="UP001210925">
    <property type="component" value="Unassembled WGS sequence"/>
</dbReference>
<organism evidence="2 3">
    <name type="scientific">Boothiomyces macroporosus</name>
    <dbReference type="NCBI Taxonomy" id="261099"/>
    <lineage>
        <taxon>Eukaryota</taxon>
        <taxon>Fungi</taxon>
        <taxon>Fungi incertae sedis</taxon>
        <taxon>Chytridiomycota</taxon>
        <taxon>Chytridiomycota incertae sedis</taxon>
        <taxon>Chytridiomycetes</taxon>
        <taxon>Rhizophydiales</taxon>
        <taxon>Terramycetaceae</taxon>
        <taxon>Boothiomyces</taxon>
    </lineage>
</organism>
<sequence>MSNSPIVNNLKKLIHLHGDHIVWASSAFHICFTAFNFSEYLSKSYFKSLVYITGSYERFGPDAANIIIGMSNIIKYGTRHPEKLPDIPAGKSTIEYLNVFEKSLPTTEEGNAFKKSVDAIKGALPPNVHHTKFICAMQHPETASCTIAALHTCRDVVRRLIKIYILLNLVSLSVSFGSLAHSKYKKKTTKKTASFIIKSAIVNTIRSCLMVAGFVGGFSLSLCTLRKLFGREYLVSWGLAGVMATPSILIDKPGRLLEMNTFSATKTFESLVLFVEMGVMIPTIGVLCTIMNEYPYAMNGYMTGIFKWIFNIKSHS</sequence>
<evidence type="ECO:0000313" key="3">
    <source>
        <dbReference type="Proteomes" id="UP001210925"/>
    </source>
</evidence>
<feature type="transmembrane region" description="Helical" evidence="1">
    <location>
        <begin position="200"/>
        <end position="221"/>
    </location>
</feature>
<dbReference type="EMBL" id="JADGKB010000066">
    <property type="protein sequence ID" value="KAJ3255465.1"/>
    <property type="molecule type" value="Genomic_DNA"/>
</dbReference>
<comment type="caution">
    <text evidence="2">The sequence shown here is derived from an EMBL/GenBank/DDBJ whole genome shotgun (WGS) entry which is preliminary data.</text>
</comment>
<keyword evidence="1" id="KW-0472">Membrane</keyword>
<name>A0AAD5Y2R0_9FUNG</name>
<evidence type="ECO:0000256" key="1">
    <source>
        <dbReference type="SAM" id="Phobius"/>
    </source>
</evidence>
<feature type="transmembrane region" description="Helical" evidence="1">
    <location>
        <begin position="163"/>
        <end position="180"/>
    </location>
</feature>